<proteinExistence type="predicted"/>
<feature type="compositionally biased region" description="Polar residues" evidence="1">
    <location>
        <begin position="1718"/>
        <end position="1734"/>
    </location>
</feature>
<feature type="domain" description="DUF5801" evidence="3">
    <location>
        <begin position="1583"/>
        <end position="1704"/>
    </location>
</feature>
<dbReference type="PANTHER" id="PTHR39431">
    <property type="entry name" value="FRPA/C-RELATED PROTEIN"/>
    <property type="match status" value="1"/>
</dbReference>
<feature type="compositionally biased region" description="Polar residues" evidence="1">
    <location>
        <begin position="377"/>
        <end position="397"/>
    </location>
</feature>
<evidence type="ECO:0000256" key="1">
    <source>
        <dbReference type="SAM" id="MobiDB-lite"/>
    </source>
</evidence>
<dbReference type="NCBIfam" id="TIGR03661">
    <property type="entry name" value="T1SS_VCA0849"/>
    <property type="match status" value="1"/>
</dbReference>
<dbReference type="Pfam" id="PF17963">
    <property type="entry name" value="Big_9"/>
    <property type="match status" value="1"/>
</dbReference>
<feature type="domain" description="DUF5801" evidence="3">
    <location>
        <begin position="1833"/>
        <end position="1957"/>
    </location>
</feature>
<feature type="region of interest" description="Disordered" evidence="1">
    <location>
        <begin position="376"/>
        <end position="397"/>
    </location>
</feature>
<feature type="domain" description="DUF4114" evidence="2">
    <location>
        <begin position="1465"/>
        <end position="1530"/>
    </location>
</feature>
<evidence type="ECO:0000259" key="2">
    <source>
        <dbReference type="Pfam" id="PF13448"/>
    </source>
</evidence>
<dbReference type="NCBIfam" id="TIGR03660">
    <property type="entry name" value="T1SS_rpt_143"/>
    <property type="match status" value="4"/>
</dbReference>
<dbReference type="Pfam" id="PF13448">
    <property type="entry name" value="DUF4114"/>
    <property type="match status" value="1"/>
</dbReference>
<evidence type="ECO:0000259" key="3">
    <source>
        <dbReference type="Pfam" id="PF19116"/>
    </source>
</evidence>
<dbReference type="PANTHER" id="PTHR39431:SF1">
    <property type="entry name" value="FRPA_C-RELATED PROTEIN"/>
    <property type="match status" value="1"/>
</dbReference>
<dbReference type="Proteomes" id="UP000249417">
    <property type="component" value="Unassembled WGS sequence"/>
</dbReference>
<dbReference type="EMBL" id="QFQB01000004">
    <property type="protein sequence ID" value="PZQ48653.1"/>
    <property type="molecule type" value="Genomic_DNA"/>
</dbReference>
<dbReference type="InterPro" id="IPR010221">
    <property type="entry name" value="VCBS_dom"/>
</dbReference>
<accession>A0A2W5Q1N6</accession>
<protein>
    <submittedName>
        <fullName evidence="4">Uncharacterized protein</fullName>
    </submittedName>
</protein>
<organism evidence="4 5">
    <name type="scientific">Micavibrio aeruginosavorus</name>
    <dbReference type="NCBI Taxonomy" id="349221"/>
    <lineage>
        <taxon>Bacteria</taxon>
        <taxon>Pseudomonadati</taxon>
        <taxon>Bdellovibrionota</taxon>
        <taxon>Bdellovibrionia</taxon>
        <taxon>Bdellovibrionales</taxon>
        <taxon>Pseudobdellovibrionaceae</taxon>
        <taxon>Micavibrio</taxon>
    </lineage>
</organism>
<dbReference type="Pfam" id="PF19116">
    <property type="entry name" value="DUF5801"/>
    <property type="match status" value="6"/>
</dbReference>
<feature type="domain" description="DUF5801" evidence="3">
    <location>
        <begin position="347"/>
        <end position="473"/>
    </location>
</feature>
<sequence length="2832" mass="293998">MASNNIILAVPSANSTVNYELPDSESAKLSFTPEDIDGLKLDANGGLVISFVEGGQVTLSNFQSFIDNGNTLSLADGTNVDPKLLFNALGGQNDNPFPGSDEIKIGIPADGTTREITLEPGKKYLMNFDLSETSGADVKDGKMVIGFANGGKIVIDNYETAMAAKDAPELSLASKTCVVSGDELITNIQELAKANPIDATVLTEEELAEAKRKSQIQAADMSGEDNSGVIAETKLGYNAEHTKGEGEAKAEDLNAIKTAAGNTAGDPDSVAAQLAAIETAAGGPAGISGGGYRFGSRFTPDPFTGKADIGPINPTALNYRAPILEPSVYIAPDDANPLAVGPDLKLVDETNLADGPVSISGSIDIDYGADGPGGVSSNGAFSSGGSQTNNHLTSNGSDVTVKVEGNNYVGRNEAGEVVFELVVNPKNGDYTFTQYLPLDHADKTNPDDVITLNFGVTARDGDGDSVRTTIKIGVADDGPSIQGDENTIDETDLKNGPIVIHDSLVNSFGQDGPGKIETTGAFSSSGSQLNGKLSSAGVDVVVTQNPDGSYVGKAGDVTVFTLAINAATGEYTFTQFKPLDHADANDANDIITLTFGAKITDYDGDVANAPIVINIKDDAPIFQPPEPPNPPNPPEPPEPPIPGNPTLDKGLEIVDETNLKGGPAVETGTLDANFGVDVPGTYGFQPGSFASSGSQTNGQLSHNGVPVVTTLENGVWVGKAGDKVIYTLELNPATGEYKFTLLDNLDHADKTNPDDQIQLDFGVIASDSDGDTAAGSIRIIVKDDGPVANDDFNTYDTTLGVANGNVVTGVNGGPGAADVLSTDAENTVIKVSFGDHVVDVPATGTASIEGTYGTLVIDHTGAYTYTLKPGVVPGNGGTGGSAQTTYTQADAAGTSPTVTKNGITITANNGLDLKWVDEGAGGGIGIGGGTGAGGDKIFIGETLTVTFADNPVKVDVTVADIGSNNLQTGFEYKIYVEGSDTPITGEIGIPQLTVVDGKVTFSLGSDITGGKEITKVELYTSDEGQYKASSMLIADINAYYPAEEVCIEDKFGYVLQDGDGDTDPATLTLCGMDLTDDVPQLIQPAAEIVDETNLNAGNLVETGNILVNWGADVPGTIGASGSFTSEGSKLNGALTHNGIPVVVSSTDTGYTGIANGVVIFTLTIASNGSYTFTQFDNLDHADGNNPNDEIQLNFGVIATDGDGDYATTTIVVKVLDDAPVANNDVNTYDTNSGHAEGNVITGLNGGAGAADVLSTDATNTVTKVSFGSTTVDVPANGEASIDGQFGTLHIKSDGSYTYEAFTTGGGATSVAKEFISGPALPDFDEGQPLDGVEQTSLGVAPGNLAVDAGDTISVSFLTTNGAWNNNTLGVFTIGPDGSLRAETILIPGGSQAVAGQEFSYTAEAGAVATGFFLIQDGAALNDYSSMDFSAGELNFVYDYGLSTQRDALSSDDGSHVKLVFTAADGTETVLNGNNYFTSDRGGVDNLNSDDSVRVVSGIPGDDNTTLRIGFEDMPGLGDKDFNDMIFDVKIKDYDCGCNNGQKDVFTYVLTDADGDSDPATLTLNGKDLIDSNPIFATPANEIVDETNLKDGALVETGKVGVDFGADGPGTVTGNGSFSSSGSQTNGVLSSNGVAIQVTQSGNMYFGKANGVTVFTLTVKDDGSYTYKQYENLDHADKNNPDDEINLNFGLTATDCDGDTTQTTLTVVVRDDAPIAKNDTASLDESGTVHGNVTDNDLPGQDNPATVTKVEVNGKSEWVPSNGSNLVITGTYGTLTINKDGVYTYVAKPNADGVDKFTYTLTDRDGDNANATLEITVNDTDTTPCIIKPADEIVDETNLKNGTINEGGKVEANFYDDGPGKFSANGSFTSGGSKLNGALTHNGVPVLVGISDDKTTYTGTANGVVIFTLTIAADGNYSFKLYDNLDHADGNNPDDIITLNFGVDATDADGDYASATITVQVKDDAPVANDDHNDFDFDAGQATGNVVTGLNGGAGAADVLSQDDANKVSKISFGSTTVNVPSNGADAVINGTYGKLTIHADGSYKYVLFDGVSAGTGGAGGSSTAMFTQADTTGTASSITKNGITIYSTNGADLTWVDEGDGDGVGIAGKGSDKIFDPSEVMGIKFADNASTVTIGIADVGSNNLTTGFEYRVYVDGVSTPISGEVGFKNLQIVNGHTTFTIDSSITGGKEITKVEIYSTNAGKYGESSLVLDSVTATYPAEQICIKDDFTYTLKDNDGDTDTAILSLTSCGEVKATPITVSIVADDACVKEDSHVGVPVHAAIVNGTGNETMTITLTGVPSGWTVSSPNWTNVNGVYTLVLAKGIQDYQGSVDFKPPANSDVDLNGLVFKVSVYDPDTNATTVAADNANIVVDAVVEPFSFKITATDNPQAPEGGKIFVATYENRVYNSKLNITDLTHTDTDGSESLKSIKFTLQDGMDNTTYISVKNDNGTFTKIGTQGSTGADTTYTIDLSGMTYEQALNYITTKLYLTNTGHSMLSGNYNLGVTIESYEKNLSGVEKDYSDNLTSYTVCLPIYFCISPLVIDMNHNGVELLSQENGVLFDINSDGSKDQTGWVGKDDALLVLDKNHDGIINDRSELFGNNDDYTHGFANLSSFDSNKDGVIDAKDDIFKDLKVWQDANSDGISQAEEMKSLSDVGIKSIGLQAQEVSYDIAGNPITHQSSVTFEDGSKSDIVDAWFAYKDGANAGVDKGLTLVGTDGSDVMVGGGGHDLYGGAGADTFLFQTINEGVDNLKDFNATEGDKIDLSGVLSHFDPVTDAINDFVFATDAGDGKTVLSVNENGTGAEGAHAFAVIDSGNVNVTDLFNNGNLIA</sequence>
<dbReference type="InterPro" id="IPR019960">
    <property type="entry name" value="T1SS_VCA0849"/>
</dbReference>
<dbReference type="InterPro" id="IPR025193">
    <property type="entry name" value="DUF4114"/>
</dbReference>
<dbReference type="InterPro" id="IPR043824">
    <property type="entry name" value="DUF5801"/>
</dbReference>
<comment type="caution">
    <text evidence="4">The sequence shown here is derived from an EMBL/GenBank/DDBJ whole genome shotgun (WGS) entry which is preliminary data.</text>
</comment>
<feature type="domain" description="DUF5801" evidence="3">
    <location>
        <begin position="1089"/>
        <end position="1210"/>
    </location>
</feature>
<dbReference type="InterPro" id="IPR019959">
    <property type="entry name" value="T1SS-143_rpt-cont_dom"/>
</dbReference>
<feature type="domain" description="DUF5801" evidence="3">
    <location>
        <begin position="487"/>
        <end position="610"/>
    </location>
</feature>
<evidence type="ECO:0000313" key="4">
    <source>
        <dbReference type="EMBL" id="PZQ48653.1"/>
    </source>
</evidence>
<feature type="domain" description="DUF5801" evidence="3">
    <location>
        <begin position="654"/>
        <end position="778"/>
    </location>
</feature>
<dbReference type="NCBIfam" id="TIGR01965">
    <property type="entry name" value="VCBS_repeat"/>
    <property type="match status" value="1"/>
</dbReference>
<feature type="compositionally biased region" description="Pro residues" evidence="1">
    <location>
        <begin position="622"/>
        <end position="643"/>
    </location>
</feature>
<feature type="region of interest" description="Disordered" evidence="1">
    <location>
        <begin position="618"/>
        <end position="649"/>
    </location>
</feature>
<name>A0A2W5Q1N6_9BACT</name>
<feature type="region of interest" description="Disordered" evidence="1">
    <location>
        <begin position="1718"/>
        <end position="1742"/>
    </location>
</feature>
<gene>
    <name evidence="4" type="ORF">DI551_01410</name>
</gene>
<reference evidence="4 5" key="1">
    <citation type="submission" date="2017-08" db="EMBL/GenBank/DDBJ databases">
        <title>Infants hospitalized years apart are colonized by the same room-sourced microbial strains.</title>
        <authorList>
            <person name="Brooks B."/>
            <person name="Olm M.R."/>
            <person name="Firek B.A."/>
            <person name="Baker R."/>
            <person name="Thomas B.C."/>
            <person name="Morowitz M.J."/>
            <person name="Banfield J.F."/>
        </authorList>
    </citation>
    <scope>NUCLEOTIDE SEQUENCE [LARGE SCALE GENOMIC DNA]</scope>
    <source>
        <strain evidence="4">S2_005_002_R2_29</strain>
    </source>
</reference>
<evidence type="ECO:0000313" key="5">
    <source>
        <dbReference type="Proteomes" id="UP000249417"/>
    </source>
</evidence>